<protein>
    <recommendedName>
        <fullName evidence="3">Pre-mRNA-splicing factor ISY1</fullName>
    </recommendedName>
    <alternativeName>
        <fullName evidence="7">Pre-mRNA-splicing factor isy1</fullName>
    </alternativeName>
</protein>
<organism evidence="8 9">
    <name type="scientific">Sugiyamaella lignohabitans</name>
    <dbReference type="NCBI Taxonomy" id="796027"/>
    <lineage>
        <taxon>Eukaryota</taxon>
        <taxon>Fungi</taxon>
        <taxon>Dikarya</taxon>
        <taxon>Ascomycota</taxon>
        <taxon>Saccharomycotina</taxon>
        <taxon>Dipodascomycetes</taxon>
        <taxon>Dipodascales</taxon>
        <taxon>Trichomonascaceae</taxon>
        <taxon>Sugiyamaella</taxon>
    </lineage>
</organism>
<dbReference type="Proteomes" id="UP000189580">
    <property type="component" value="Chromosome c"/>
</dbReference>
<evidence type="ECO:0000256" key="6">
    <source>
        <dbReference type="ARBA" id="ARBA00023242"/>
    </source>
</evidence>
<dbReference type="GO" id="GO:0071014">
    <property type="term" value="C:post-mRNA release spliceosomal complex"/>
    <property type="evidence" value="ECO:0007669"/>
    <property type="project" value="UniProtKB-ARBA"/>
</dbReference>
<keyword evidence="5" id="KW-0508">mRNA splicing</keyword>
<dbReference type="RefSeq" id="XP_018733941.1">
    <property type="nucleotide sequence ID" value="XM_018881341.1"/>
</dbReference>
<keyword evidence="4" id="KW-0747">Spliceosome</keyword>
<dbReference type="EMBL" id="CP014500">
    <property type="protein sequence ID" value="ANB11464.1"/>
    <property type="molecule type" value="Genomic_DNA"/>
</dbReference>
<evidence type="ECO:0000256" key="3">
    <source>
        <dbReference type="ARBA" id="ARBA00019194"/>
    </source>
</evidence>
<dbReference type="FunFam" id="1.10.287.660:FF:000001">
    <property type="entry name" value="pre-mRNA-splicing factor ISY1 homolog"/>
    <property type="match status" value="1"/>
</dbReference>
<evidence type="ECO:0000313" key="8">
    <source>
        <dbReference type="EMBL" id="ANB11464.1"/>
    </source>
</evidence>
<dbReference type="AlphaFoldDB" id="A0A167CBE5"/>
<dbReference type="SUPFAM" id="SSF140102">
    <property type="entry name" value="ISY1 domain-like"/>
    <property type="match status" value="1"/>
</dbReference>
<evidence type="ECO:0000313" key="9">
    <source>
        <dbReference type="Proteomes" id="UP000189580"/>
    </source>
</evidence>
<comment type="subcellular location">
    <subcellularLocation>
        <location evidence="1">Nucleus</location>
    </subcellularLocation>
</comment>
<dbReference type="PANTHER" id="PTHR13021">
    <property type="entry name" value="PRE-MRNA-SPLICING FACTOR ISY1"/>
    <property type="match status" value="1"/>
</dbReference>
<dbReference type="GO" id="GO:0005684">
    <property type="term" value="C:U2-type spliceosomal complex"/>
    <property type="evidence" value="ECO:0007669"/>
    <property type="project" value="UniProtKB-ARBA"/>
</dbReference>
<accession>A0A167CBE5</accession>
<dbReference type="GO" id="GO:0000974">
    <property type="term" value="C:Prp19 complex"/>
    <property type="evidence" value="ECO:0007669"/>
    <property type="project" value="UniProtKB-ARBA"/>
</dbReference>
<dbReference type="InterPro" id="IPR009360">
    <property type="entry name" value="Isy1"/>
</dbReference>
<evidence type="ECO:0000256" key="1">
    <source>
        <dbReference type="ARBA" id="ARBA00004123"/>
    </source>
</evidence>
<keyword evidence="4" id="KW-0507">mRNA processing</keyword>
<reference evidence="8 9" key="1">
    <citation type="submission" date="2016-02" db="EMBL/GenBank/DDBJ databases">
        <title>Complete genome sequence and transcriptome regulation of the pentose utilising yeast Sugiyamaella lignohabitans.</title>
        <authorList>
            <person name="Bellasio M."/>
            <person name="Peymann A."/>
            <person name="Valli M."/>
            <person name="Sipitzky M."/>
            <person name="Graf A."/>
            <person name="Sauer M."/>
            <person name="Marx H."/>
            <person name="Mattanovich D."/>
        </authorList>
    </citation>
    <scope>NUCLEOTIDE SEQUENCE [LARGE SCALE GENOMIC DNA]</scope>
    <source>
        <strain evidence="8 9">CBS 10342</strain>
    </source>
</reference>
<keyword evidence="9" id="KW-1185">Reference proteome</keyword>
<dbReference type="Pfam" id="PF06246">
    <property type="entry name" value="Isy1"/>
    <property type="match status" value="1"/>
</dbReference>
<dbReference type="GO" id="GO:0000350">
    <property type="term" value="P:generation of catalytic spliceosome for second transesterification step"/>
    <property type="evidence" value="ECO:0007669"/>
    <property type="project" value="InterPro"/>
</dbReference>
<dbReference type="InterPro" id="IPR029012">
    <property type="entry name" value="Helix_hairpin_bin_sf"/>
</dbReference>
<name>A0A167CBE5_9ASCO</name>
<gene>
    <name evidence="8" type="primary">ISY1</name>
    <name evidence="8" type="ORF">AWJ20_4276</name>
</gene>
<evidence type="ECO:0000256" key="5">
    <source>
        <dbReference type="ARBA" id="ARBA00023187"/>
    </source>
</evidence>
<dbReference type="OrthoDB" id="1739576at2759"/>
<sequence>MLFRFREQQAAEMGIIDRSRERRPRDIRSVKTVADCERWRGQVLREISKKITRIHEPALSESLIRDLNDEINKLMREKHVWELQLRDLGGPNYIRFGGSSNNVGSDKDVMTSTRGYKYFGRARDLPGVKELFEAQAKQRSAASHETKKEPALPQNLPASYYALEDEDADMLSQEQVAEQDLDTHTADPWGPSQLPYSATADFSFEPLPELHHLPTPSEVEKYLVERRRQKLEQLYIG</sequence>
<dbReference type="Gene3D" id="1.10.287.660">
    <property type="entry name" value="Helix hairpin bin"/>
    <property type="match status" value="1"/>
</dbReference>
<dbReference type="GeneID" id="30036390"/>
<dbReference type="InterPro" id="IPR037200">
    <property type="entry name" value="Isy1_sf"/>
</dbReference>
<keyword evidence="6" id="KW-0539">Nucleus</keyword>
<proteinExistence type="inferred from homology"/>
<evidence type="ECO:0000256" key="2">
    <source>
        <dbReference type="ARBA" id="ARBA00007002"/>
    </source>
</evidence>
<evidence type="ECO:0000256" key="4">
    <source>
        <dbReference type="ARBA" id="ARBA00022728"/>
    </source>
</evidence>
<dbReference type="KEGG" id="slb:AWJ20_4276"/>
<evidence type="ECO:0000256" key="7">
    <source>
        <dbReference type="ARBA" id="ARBA00073166"/>
    </source>
</evidence>
<comment type="similarity">
    <text evidence="2">Belongs to the ISY1 family.</text>
</comment>